<proteinExistence type="inferred from homology"/>
<feature type="region of interest" description="Disordered" evidence="2">
    <location>
        <begin position="212"/>
        <end position="301"/>
    </location>
</feature>
<dbReference type="FunFam" id="1.20.1260.60:FF:000003">
    <property type="entry name" value="IST1-like protein isoform A"/>
    <property type="match status" value="1"/>
</dbReference>
<dbReference type="AlphaFoldDB" id="A0A6J1KP60"/>
<dbReference type="InterPro" id="IPR042277">
    <property type="entry name" value="IST1-like"/>
</dbReference>
<keyword evidence="3" id="KW-1185">Reference proteome</keyword>
<accession>A0A6J1KP60</accession>
<feature type="compositionally biased region" description="Polar residues" evidence="2">
    <location>
        <begin position="1027"/>
        <end position="1040"/>
    </location>
</feature>
<feature type="compositionally biased region" description="Polar residues" evidence="2">
    <location>
        <begin position="501"/>
        <end position="512"/>
    </location>
</feature>
<comment type="similarity">
    <text evidence="1">Belongs to the IST1 family.</text>
</comment>
<feature type="compositionally biased region" description="Basic and acidic residues" evidence="2">
    <location>
        <begin position="1140"/>
        <end position="1159"/>
    </location>
</feature>
<evidence type="ECO:0000313" key="3">
    <source>
        <dbReference type="Proteomes" id="UP000504608"/>
    </source>
</evidence>
<dbReference type="GeneID" id="111496330"/>
<feature type="compositionally biased region" description="Basic and acidic residues" evidence="2">
    <location>
        <begin position="775"/>
        <end position="793"/>
    </location>
</feature>
<feature type="region of interest" description="Disordered" evidence="2">
    <location>
        <begin position="476"/>
        <end position="538"/>
    </location>
</feature>
<feature type="compositionally biased region" description="Polar residues" evidence="2">
    <location>
        <begin position="412"/>
        <end position="422"/>
    </location>
</feature>
<feature type="region of interest" description="Disordered" evidence="2">
    <location>
        <begin position="381"/>
        <end position="422"/>
    </location>
</feature>
<dbReference type="PANTHER" id="PTHR12161:SF13">
    <property type="entry name" value="REGULATOR OF VPS4 ACTIVITY IN THE MVB PATHWAY PROTEIN"/>
    <property type="match status" value="1"/>
</dbReference>
<dbReference type="OrthoDB" id="29853at2759"/>
<evidence type="ECO:0000313" key="4">
    <source>
        <dbReference type="RefSeq" id="XP_023002515.1"/>
    </source>
</evidence>
<dbReference type="Pfam" id="PF03398">
    <property type="entry name" value="Ist1"/>
    <property type="match status" value="1"/>
</dbReference>
<feature type="compositionally biased region" description="Basic and acidic residues" evidence="2">
    <location>
        <begin position="901"/>
        <end position="929"/>
    </location>
</feature>
<dbReference type="GO" id="GO:0015031">
    <property type="term" value="P:protein transport"/>
    <property type="evidence" value="ECO:0007669"/>
    <property type="project" value="InterPro"/>
</dbReference>
<feature type="compositionally biased region" description="Low complexity" evidence="2">
    <location>
        <begin position="1093"/>
        <end position="1102"/>
    </location>
</feature>
<feature type="compositionally biased region" description="Basic and acidic residues" evidence="2">
    <location>
        <begin position="1041"/>
        <end position="1059"/>
    </location>
</feature>
<evidence type="ECO:0000256" key="2">
    <source>
        <dbReference type="SAM" id="MobiDB-lite"/>
    </source>
</evidence>
<feature type="compositionally biased region" description="Basic and acidic residues" evidence="2">
    <location>
        <begin position="982"/>
        <end position="1003"/>
    </location>
</feature>
<dbReference type="RefSeq" id="XP_023002515.1">
    <property type="nucleotide sequence ID" value="XM_023146747.1"/>
</dbReference>
<sequence length="1190" mass="132363">MLHKSFKPAKCKTSLKLAVSRIKLLRNKKDVHVKQLKGELAKLLEAGQDQTARIRVEHFVREEKSKEAYELIEIFCELIVARMPMIESQKNCPIDLKESVSSVIFASPRCADIPELLDVRKHFKAKYGKEFVSAAVELRPECGVNRMLVEKLSAKAPDGPSKIKILTKIAEEYNVKWDPKSFGDNINPPADLLNGPNTFGRASQIQMEAIGGQPSFDHNNRGSPNIQAPPESDERQRIPEDPVNRNLRSNHHTQQSNFADVNANQSNFTGHRNSEARSSETSAEGMHRHSNSGDQNNYASGRQHWSMDFKDATSAAKAAAESAELASLAARAAAELSSRGNLSQPSSSEFLKSSSYNLRAEGPQGYASGNLRDQQLPKDQVVSAPHNSSMPDDNWRDNDTRRFMGNDAKNFSYPSSSASNNDVNISATNFNAADRYSFKNSSEHGFSDSLGSSASVEKQPRKFDANASVTSFNAADRSSFKNPSDHGFSDPLDSVDMQPRNFGSNTSVTNFSESDRYSLKNPSEPGFRDPLGSSTSMEKHPINVDVEYVNDQPFGMGFERTSSYGDSRIGNSSNKVPSHEKLVNDTYENPFAVDKPNDHESTVDTSFNDHASAVFDDYGPDDDCVPDYEYQRRQSILEPSSPKGKVPINSATDDTWVFKQNMNDSPEKSVSHTQISADRASLFAGNVGSFDDPSHSDDLLPATFDHSDGPSSESEKEPEEFEVIGKDHYSKFSKRQNLPSEKPEWSQNISHGSPGSSDEDNRNTPSHRLSSELPLVHELKKKDSPPRSLDILHDSVILEESTSESNSGLNFGKLKGGLRNQKSNPRRSHASNSSISDLSSKQACENDASKTAQPTLVSSSTTRTSFRSNAPSELYDGSVEEKPAEEKGPRAKFNSFNSNFDDSKDNFSDYTVRSDQERHKNKEVDEISKKPAPTRVGVKYPGFHDDDDSEEDSPGQNVKNSPHRVMGLSRRTKASPKTPSSRMEDSYRTPTSHEDVSERKASRSYDASKSPLKAKTGTRYSDHYESSRQPQSSKPFNQTPETKRSYNEERLKSSAKERQSYYPPPELDRLGNFESSRGTTAASAKTRAQSSNSEQPQSMKPSKPSPETKRSFHEERPTSSTKERLFNPSPKMETQDNTESSEKEKTKTVEKASHVHPKLPDYDNFAAHFLSLRQNNKDVQVKGDNLIHHL</sequence>
<dbReference type="PANTHER" id="PTHR12161">
    <property type="entry name" value="IST1 FAMILY MEMBER"/>
    <property type="match status" value="1"/>
</dbReference>
<dbReference type="InterPro" id="IPR005061">
    <property type="entry name" value="Ist1"/>
</dbReference>
<organism evidence="3 4">
    <name type="scientific">Cucurbita maxima</name>
    <name type="common">Pumpkin</name>
    <name type="synonym">Winter squash</name>
    <dbReference type="NCBI Taxonomy" id="3661"/>
    <lineage>
        <taxon>Eukaryota</taxon>
        <taxon>Viridiplantae</taxon>
        <taxon>Streptophyta</taxon>
        <taxon>Embryophyta</taxon>
        <taxon>Tracheophyta</taxon>
        <taxon>Spermatophyta</taxon>
        <taxon>Magnoliopsida</taxon>
        <taxon>eudicotyledons</taxon>
        <taxon>Gunneridae</taxon>
        <taxon>Pentapetalae</taxon>
        <taxon>rosids</taxon>
        <taxon>fabids</taxon>
        <taxon>Cucurbitales</taxon>
        <taxon>Cucurbitaceae</taxon>
        <taxon>Cucurbiteae</taxon>
        <taxon>Cucurbita</taxon>
    </lineage>
</organism>
<protein>
    <submittedName>
        <fullName evidence="4">Uncharacterized protein LOC111496330 isoform X1</fullName>
    </submittedName>
</protein>
<dbReference type="Gene3D" id="1.20.1260.60">
    <property type="entry name" value="Vacuolar protein sorting-associated protein Ist1"/>
    <property type="match status" value="1"/>
</dbReference>
<feature type="compositionally biased region" description="Polar residues" evidence="2">
    <location>
        <begin position="447"/>
        <end position="456"/>
    </location>
</feature>
<feature type="compositionally biased region" description="Basic and acidic residues" evidence="2">
    <location>
        <begin position="1106"/>
        <end position="1125"/>
    </location>
</feature>
<dbReference type="Proteomes" id="UP000504608">
    <property type="component" value="Unplaced"/>
</dbReference>
<feature type="compositionally biased region" description="Polar residues" evidence="2">
    <location>
        <begin position="735"/>
        <end position="756"/>
    </location>
</feature>
<feature type="compositionally biased region" description="Basic and acidic residues" evidence="2">
    <location>
        <begin position="232"/>
        <end position="243"/>
    </location>
</feature>
<name>A0A6J1KP60_CUCMA</name>
<feature type="compositionally biased region" description="Polar residues" evidence="2">
    <location>
        <begin position="1073"/>
        <end position="1092"/>
    </location>
</feature>
<dbReference type="KEGG" id="cmax:111496330"/>
<gene>
    <name evidence="4" type="primary">LOC111496330</name>
</gene>
<feature type="compositionally biased region" description="Low complexity" evidence="2">
    <location>
        <begin position="858"/>
        <end position="868"/>
    </location>
</feature>
<feature type="region of interest" description="Disordered" evidence="2">
    <location>
        <begin position="684"/>
        <end position="1159"/>
    </location>
</feature>
<feature type="compositionally biased region" description="Polar residues" evidence="2">
    <location>
        <begin position="252"/>
        <end position="271"/>
    </location>
</feature>
<evidence type="ECO:0000256" key="1">
    <source>
        <dbReference type="ARBA" id="ARBA00005536"/>
    </source>
</evidence>
<feature type="compositionally biased region" description="Basic and acidic residues" evidence="2">
    <location>
        <begin position="879"/>
        <end position="889"/>
    </location>
</feature>
<feature type="region of interest" description="Disordered" evidence="2">
    <location>
        <begin position="441"/>
        <end position="462"/>
    </location>
</feature>
<reference evidence="4" key="1">
    <citation type="submission" date="2025-08" db="UniProtKB">
        <authorList>
            <consortium name="RefSeq"/>
        </authorList>
    </citation>
    <scope>IDENTIFICATION</scope>
    <source>
        <tissue evidence="4">Young leaves</tissue>
    </source>
</reference>
<feature type="compositionally biased region" description="Polar residues" evidence="2">
    <location>
        <begin position="830"/>
        <end position="857"/>
    </location>
</feature>
<feature type="compositionally biased region" description="Basic and acidic residues" evidence="2">
    <location>
        <begin position="393"/>
        <end position="404"/>
    </location>
</feature>